<reference evidence="1" key="1">
    <citation type="submission" date="2023-12" db="EMBL/GenBank/DDBJ databases">
        <authorList>
            <person name="Brown T."/>
        </authorList>
    </citation>
    <scope>NUCLEOTIDE SEQUENCE</scope>
</reference>
<protein>
    <submittedName>
        <fullName evidence="1">Uncharacterized protein</fullName>
    </submittedName>
</protein>
<name>A0ABP0A6Z0_PIPNA</name>
<evidence type="ECO:0000313" key="2">
    <source>
        <dbReference type="Proteomes" id="UP001314169"/>
    </source>
</evidence>
<accession>A0ABP0A6Z0</accession>
<dbReference type="Proteomes" id="UP001314169">
    <property type="component" value="Chromosome 5"/>
</dbReference>
<proteinExistence type="predicted"/>
<organism evidence="1 2">
    <name type="scientific">Pipistrellus nathusii</name>
    <name type="common">Nathusius' pipistrelle</name>
    <dbReference type="NCBI Taxonomy" id="59473"/>
    <lineage>
        <taxon>Eukaryota</taxon>
        <taxon>Metazoa</taxon>
        <taxon>Chordata</taxon>
        <taxon>Craniata</taxon>
        <taxon>Vertebrata</taxon>
        <taxon>Euteleostomi</taxon>
        <taxon>Mammalia</taxon>
        <taxon>Eutheria</taxon>
        <taxon>Laurasiatheria</taxon>
        <taxon>Chiroptera</taxon>
        <taxon>Yangochiroptera</taxon>
        <taxon>Vespertilionidae</taxon>
        <taxon>Pipistrellus</taxon>
    </lineage>
</organism>
<sequence length="103" mass="11007">MGPGVPTLAGHGGCPGAEPAMLRPCAAKIDPDSRKEGLYLKGSLQDWEREYFSQENAQASRCPGCPPPRAPKERPLLSQGGVREVYSGTILCSAFWGRSCMLG</sequence>
<evidence type="ECO:0000313" key="1">
    <source>
        <dbReference type="EMBL" id="CAK6446284.1"/>
    </source>
</evidence>
<dbReference type="EMBL" id="OY882862">
    <property type="protein sequence ID" value="CAK6446284.1"/>
    <property type="molecule type" value="Genomic_DNA"/>
</dbReference>
<keyword evidence="2" id="KW-1185">Reference proteome</keyword>
<gene>
    <name evidence="1" type="ORF">MPIPNATIZW_LOCUS14590</name>
</gene>